<feature type="region of interest" description="Disordered" evidence="1">
    <location>
        <begin position="51"/>
        <end position="90"/>
    </location>
</feature>
<feature type="compositionally biased region" description="Low complexity" evidence="1">
    <location>
        <begin position="147"/>
        <end position="162"/>
    </location>
</feature>
<accession>A0A921QY69</accession>
<name>A0A921QY69_SORBI</name>
<reference evidence="2" key="1">
    <citation type="journal article" date="2019" name="BMC Genomics">
        <title>A new reference genome for Sorghum bicolor reveals high levels of sequence similarity between sweet and grain genotypes: implications for the genetics of sugar metabolism.</title>
        <authorList>
            <person name="Cooper E.A."/>
            <person name="Brenton Z.W."/>
            <person name="Flinn B.S."/>
            <person name="Jenkins J."/>
            <person name="Shu S."/>
            <person name="Flowers D."/>
            <person name="Luo F."/>
            <person name="Wang Y."/>
            <person name="Xia P."/>
            <person name="Barry K."/>
            <person name="Daum C."/>
            <person name="Lipzen A."/>
            <person name="Yoshinaga Y."/>
            <person name="Schmutz J."/>
            <person name="Saski C."/>
            <person name="Vermerris W."/>
            <person name="Kresovich S."/>
        </authorList>
    </citation>
    <scope>NUCLEOTIDE SEQUENCE</scope>
</reference>
<evidence type="ECO:0000256" key="1">
    <source>
        <dbReference type="SAM" id="MobiDB-lite"/>
    </source>
</evidence>
<protein>
    <submittedName>
        <fullName evidence="2">Uncharacterized protein</fullName>
    </submittedName>
</protein>
<feature type="compositionally biased region" description="Gly residues" evidence="1">
    <location>
        <begin position="163"/>
        <end position="185"/>
    </location>
</feature>
<evidence type="ECO:0000313" key="2">
    <source>
        <dbReference type="EMBL" id="KAG0529035.1"/>
    </source>
</evidence>
<gene>
    <name evidence="2" type="ORF">BDA96_05G063800</name>
</gene>
<proteinExistence type="predicted"/>
<dbReference type="EMBL" id="CM027684">
    <property type="protein sequence ID" value="KAG0529035.1"/>
    <property type="molecule type" value="Genomic_DNA"/>
</dbReference>
<sequence>MPTGRIGLEHAVLDLGVRGALLAAAHLDGWVRPPPRPGPLRLLLRPGGALLGRDRGDLPGRGGPARLQAPHPARHHPPAPGAPRQPLRRRPLRALLRRRRLRQAPACHRRGGAGGCASRGCGGAGGSSAGRGASRGRGGAGAGGGARCSRSGVAGGAARRCGVSGGSWRAGGGRSGSGRAGGGSGGARSRVVICLHCKHDLEPCSAFICSSSKSNEGQGSCCCHGSTGTRKSTTNDDLDLSIKTLTNDVIAVIRTM</sequence>
<dbReference type="Proteomes" id="UP000807115">
    <property type="component" value="Chromosome 5"/>
</dbReference>
<comment type="caution">
    <text evidence="2">The sequence shown here is derived from an EMBL/GenBank/DDBJ whole genome shotgun (WGS) entry which is preliminary data.</text>
</comment>
<dbReference type="AlphaFoldDB" id="A0A921QY69"/>
<reference evidence="2" key="2">
    <citation type="submission" date="2020-10" db="EMBL/GenBank/DDBJ databases">
        <authorList>
            <person name="Cooper E.A."/>
            <person name="Brenton Z.W."/>
            <person name="Flinn B.S."/>
            <person name="Jenkins J."/>
            <person name="Shu S."/>
            <person name="Flowers D."/>
            <person name="Luo F."/>
            <person name="Wang Y."/>
            <person name="Xia P."/>
            <person name="Barry K."/>
            <person name="Daum C."/>
            <person name="Lipzen A."/>
            <person name="Yoshinaga Y."/>
            <person name="Schmutz J."/>
            <person name="Saski C."/>
            <person name="Vermerris W."/>
            <person name="Kresovich S."/>
        </authorList>
    </citation>
    <scope>NUCLEOTIDE SEQUENCE</scope>
</reference>
<feature type="region of interest" description="Disordered" evidence="1">
    <location>
        <begin position="113"/>
        <end position="185"/>
    </location>
</feature>
<organism evidence="2 3">
    <name type="scientific">Sorghum bicolor</name>
    <name type="common">Sorghum</name>
    <name type="synonym">Sorghum vulgare</name>
    <dbReference type="NCBI Taxonomy" id="4558"/>
    <lineage>
        <taxon>Eukaryota</taxon>
        <taxon>Viridiplantae</taxon>
        <taxon>Streptophyta</taxon>
        <taxon>Embryophyta</taxon>
        <taxon>Tracheophyta</taxon>
        <taxon>Spermatophyta</taxon>
        <taxon>Magnoliopsida</taxon>
        <taxon>Liliopsida</taxon>
        <taxon>Poales</taxon>
        <taxon>Poaceae</taxon>
        <taxon>PACMAD clade</taxon>
        <taxon>Panicoideae</taxon>
        <taxon>Andropogonodae</taxon>
        <taxon>Andropogoneae</taxon>
        <taxon>Sorghinae</taxon>
        <taxon>Sorghum</taxon>
    </lineage>
</organism>
<evidence type="ECO:0000313" key="3">
    <source>
        <dbReference type="Proteomes" id="UP000807115"/>
    </source>
</evidence>
<feature type="compositionally biased region" description="Gly residues" evidence="1">
    <location>
        <begin position="113"/>
        <end position="146"/>
    </location>
</feature>